<gene>
    <name evidence="3" type="ORF">BDV29DRAFT_188156</name>
</gene>
<feature type="signal peptide" evidence="2">
    <location>
        <begin position="1"/>
        <end position="19"/>
    </location>
</feature>
<keyword evidence="4" id="KW-1185">Reference proteome</keyword>
<dbReference type="AlphaFoldDB" id="A0A5N5XD78"/>
<protein>
    <submittedName>
        <fullName evidence="3">Uncharacterized protein</fullName>
    </submittedName>
</protein>
<dbReference type="Proteomes" id="UP000326565">
    <property type="component" value="Unassembled WGS sequence"/>
</dbReference>
<organism evidence="3 4">
    <name type="scientific">Aspergillus leporis</name>
    <dbReference type="NCBI Taxonomy" id="41062"/>
    <lineage>
        <taxon>Eukaryota</taxon>
        <taxon>Fungi</taxon>
        <taxon>Dikarya</taxon>
        <taxon>Ascomycota</taxon>
        <taxon>Pezizomycotina</taxon>
        <taxon>Eurotiomycetes</taxon>
        <taxon>Eurotiomycetidae</taxon>
        <taxon>Eurotiales</taxon>
        <taxon>Aspergillaceae</taxon>
        <taxon>Aspergillus</taxon>
        <taxon>Aspergillus subgen. Circumdati</taxon>
    </lineage>
</organism>
<feature type="region of interest" description="Disordered" evidence="1">
    <location>
        <begin position="182"/>
        <end position="201"/>
    </location>
</feature>
<evidence type="ECO:0000313" key="3">
    <source>
        <dbReference type="EMBL" id="KAB8078105.1"/>
    </source>
</evidence>
<evidence type="ECO:0000313" key="4">
    <source>
        <dbReference type="Proteomes" id="UP000326565"/>
    </source>
</evidence>
<feature type="chain" id="PRO_5024836518" evidence="2">
    <location>
        <begin position="20"/>
        <end position="211"/>
    </location>
</feature>
<proteinExistence type="predicted"/>
<dbReference type="EMBL" id="ML732161">
    <property type="protein sequence ID" value="KAB8078105.1"/>
    <property type="molecule type" value="Genomic_DNA"/>
</dbReference>
<keyword evidence="2" id="KW-0732">Signal</keyword>
<reference evidence="3 4" key="1">
    <citation type="submission" date="2019-04" db="EMBL/GenBank/DDBJ databases">
        <title>Friends and foes A comparative genomics study of 23 Aspergillus species from section Flavi.</title>
        <authorList>
            <consortium name="DOE Joint Genome Institute"/>
            <person name="Kjaerbolling I."/>
            <person name="Vesth T."/>
            <person name="Frisvad J.C."/>
            <person name="Nybo J.L."/>
            <person name="Theobald S."/>
            <person name="Kildgaard S."/>
            <person name="Isbrandt T."/>
            <person name="Kuo A."/>
            <person name="Sato A."/>
            <person name="Lyhne E.K."/>
            <person name="Kogle M.E."/>
            <person name="Wiebenga A."/>
            <person name="Kun R.S."/>
            <person name="Lubbers R.J."/>
            <person name="Makela M.R."/>
            <person name="Barry K."/>
            <person name="Chovatia M."/>
            <person name="Clum A."/>
            <person name="Daum C."/>
            <person name="Haridas S."/>
            <person name="He G."/>
            <person name="LaButti K."/>
            <person name="Lipzen A."/>
            <person name="Mondo S."/>
            <person name="Riley R."/>
            <person name="Salamov A."/>
            <person name="Simmons B.A."/>
            <person name="Magnuson J.K."/>
            <person name="Henrissat B."/>
            <person name="Mortensen U.H."/>
            <person name="Larsen T.O."/>
            <person name="Devries R.P."/>
            <person name="Grigoriev I.V."/>
            <person name="Machida M."/>
            <person name="Baker S.E."/>
            <person name="Andersen M.R."/>
        </authorList>
    </citation>
    <scope>NUCLEOTIDE SEQUENCE [LARGE SCALE GENOMIC DNA]</scope>
    <source>
        <strain evidence="3 4">CBS 151.66</strain>
    </source>
</reference>
<dbReference type="OrthoDB" id="5332384at2759"/>
<accession>A0A5N5XD78</accession>
<evidence type="ECO:0000256" key="2">
    <source>
        <dbReference type="SAM" id="SignalP"/>
    </source>
</evidence>
<sequence>MNSFIFLSKAGILATLVSAAASKSCSTESDFEVTFYGYADNSPPGAGIAYDCGRGYTAGGTGTYDDPLTFATAPGEFAKCEVIYLPYLEKYLRFEDECEQCISDYDDGKLHIDIWTGSTTSNGGSKLLSCEDSLTPSASQIVVTNPPSSLAVNSGSLFSSGTCHTSNTYSSASRSKSTYCSGSSSGSSGGTSCSSDNDCSDPWSCKSGVCA</sequence>
<evidence type="ECO:0000256" key="1">
    <source>
        <dbReference type="SAM" id="MobiDB-lite"/>
    </source>
</evidence>
<name>A0A5N5XD78_9EURO</name>